<evidence type="ECO:0000256" key="3">
    <source>
        <dbReference type="ARBA" id="ARBA00022741"/>
    </source>
</evidence>
<keyword evidence="3" id="KW-0547">Nucleotide-binding</keyword>
<dbReference type="InterPro" id="IPR050095">
    <property type="entry name" value="ECF_ABC_transporter_ATP-bd"/>
</dbReference>
<evidence type="ECO:0000256" key="4">
    <source>
        <dbReference type="ARBA" id="ARBA00022840"/>
    </source>
</evidence>
<dbReference type="PROSITE" id="PS00211">
    <property type="entry name" value="ABC_TRANSPORTER_1"/>
    <property type="match status" value="1"/>
</dbReference>
<organism evidence="6 7">
    <name type="scientific">Eggerthella sinensis</name>
    <dbReference type="NCBI Taxonomy" id="242230"/>
    <lineage>
        <taxon>Bacteria</taxon>
        <taxon>Bacillati</taxon>
        <taxon>Actinomycetota</taxon>
        <taxon>Coriobacteriia</taxon>
        <taxon>Eggerthellales</taxon>
        <taxon>Eggerthellaceae</taxon>
        <taxon>Eggerthella</taxon>
    </lineage>
</organism>
<dbReference type="InterPro" id="IPR015856">
    <property type="entry name" value="ABC_transpr_CbiO/EcfA_su"/>
</dbReference>
<dbReference type="RefSeq" id="WP_114547038.1">
    <property type="nucleotide sequence ID" value="NZ_PPTT01000023.1"/>
</dbReference>
<dbReference type="Proteomes" id="UP000253817">
    <property type="component" value="Unassembled WGS sequence"/>
</dbReference>
<evidence type="ECO:0000313" key="6">
    <source>
        <dbReference type="EMBL" id="RDB67597.1"/>
    </source>
</evidence>
<comment type="similarity">
    <text evidence="1">Belongs to the ABC transporter superfamily.</text>
</comment>
<evidence type="ECO:0000256" key="2">
    <source>
        <dbReference type="ARBA" id="ARBA00022448"/>
    </source>
</evidence>
<dbReference type="CDD" id="cd03225">
    <property type="entry name" value="ABC_cobalt_CbiO_domain1"/>
    <property type="match status" value="1"/>
</dbReference>
<name>A0ABX9HGV1_9ACTN</name>
<comment type="caution">
    <text evidence="6">The sequence shown here is derived from an EMBL/GenBank/DDBJ whole genome shotgun (WGS) entry which is preliminary data.</text>
</comment>
<dbReference type="Pfam" id="PF00005">
    <property type="entry name" value="ABC_tran"/>
    <property type="match status" value="2"/>
</dbReference>
<dbReference type="PANTHER" id="PTHR43553:SF24">
    <property type="entry name" value="ENERGY-COUPLING FACTOR TRANSPORTER ATP-BINDING PROTEIN ECFA1"/>
    <property type="match status" value="1"/>
</dbReference>
<evidence type="ECO:0000313" key="7">
    <source>
        <dbReference type="Proteomes" id="UP000253817"/>
    </source>
</evidence>
<keyword evidence="7" id="KW-1185">Reference proteome</keyword>
<sequence length="513" mass="55034">MIEFQQVSFAYRRAAPHEAPAGVRDVDLRVDAGTCVLVCGGSGCGKTTVTRLANGLAPSFIPGALSGRVLVDGRDMADLRSWEVAAHVGSVFQNPRTQFFNVDSTGEVAFALESMAWPEDRVRARVHETMDELGLRDLADRDIFSLSGGEKQRIAYASVWAPHPANLVLDEPTSNLDGDAIDALRGYLRAARARGTAVLVAEHRLWWLAETVDEVVYLRDGRVDARFSGAEFRALPAARLRALGLRARDVATVRAPEAPDARARSSRACAAPPLLSLGNLHASYGKRPVLRGVEASVHANEVVAIVGRNGAGKSTLCRTAVGLHREDAGDVLVDGAPCAPKERLRRAAMVFQDVNYQLFAESVEAEVGFGLEGDDRPSAERVRDILRDLGLDAFAERHPATLSGGQKQRLAVAACIASGKRLLVFDEPTSGLDFDSMRAVAQLVRALAAEGRAVLVVTHDLEFIACACDRALLVEDGRIASEAAVEGDLAALRGLMETAEPHRGAAETARSVR</sequence>
<dbReference type="Gene3D" id="3.40.50.300">
    <property type="entry name" value="P-loop containing nucleotide triphosphate hydrolases"/>
    <property type="match status" value="2"/>
</dbReference>
<feature type="domain" description="ABC transporter" evidence="5">
    <location>
        <begin position="275"/>
        <end position="501"/>
    </location>
</feature>
<dbReference type="PANTHER" id="PTHR43553">
    <property type="entry name" value="HEAVY METAL TRANSPORTER"/>
    <property type="match status" value="1"/>
</dbReference>
<dbReference type="PROSITE" id="PS50893">
    <property type="entry name" value="ABC_TRANSPORTER_2"/>
    <property type="match status" value="2"/>
</dbReference>
<proteinExistence type="inferred from homology"/>
<feature type="domain" description="ABC transporter" evidence="5">
    <location>
        <begin position="2"/>
        <end position="245"/>
    </location>
</feature>
<protein>
    <submittedName>
        <fullName evidence="6">ABC transporter</fullName>
    </submittedName>
</protein>
<keyword evidence="2" id="KW-0813">Transport</keyword>
<dbReference type="InterPro" id="IPR027417">
    <property type="entry name" value="P-loop_NTPase"/>
</dbReference>
<evidence type="ECO:0000259" key="5">
    <source>
        <dbReference type="PROSITE" id="PS50893"/>
    </source>
</evidence>
<dbReference type="EMBL" id="PPTT01000023">
    <property type="protein sequence ID" value="RDB67597.1"/>
    <property type="molecule type" value="Genomic_DNA"/>
</dbReference>
<evidence type="ECO:0000256" key="1">
    <source>
        <dbReference type="ARBA" id="ARBA00005417"/>
    </source>
</evidence>
<reference evidence="6 7" key="1">
    <citation type="journal article" date="2018" name="Elife">
        <title>Discovery and characterization of a prevalent human gut bacterial enzyme sufficient for the inactivation of a family of plant toxins.</title>
        <authorList>
            <person name="Koppel N."/>
            <person name="Bisanz J.E."/>
            <person name="Pandelia M.E."/>
            <person name="Turnbaugh P.J."/>
            <person name="Balskus E.P."/>
        </authorList>
    </citation>
    <scope>NUCLEOTIDE SEQUENCE [LARGE SCALE GENOMIC DNA]</scope>
    <source>
        <strain evidence="6 7">DSM 16107</strain>
    </source>
</reference>
<dbReference type="SUPFAM" id="SSF52540">
    <property type="entry name" value="P-loop containing nucleoside triphosphate hydrolases"/>
    <property type="match status" value="2"/>
</dbReference>
<dbReference type="CDD" id="cd03226">
    <property type="entry name" value="ABC_cobalt_CbiO_domain2"/>
    <property type="match status" value="1"/>
</dbReference>
<gene>
    <name evidence="6" type="ORF">C1876_12425</name>
</gene>
<dbReference type="InterPro" id="IPR003593">
    <property type="entry name" value="AAA+_ATPase"/>
</dbReference>
<keyword evidence="4" id="KW-0067">ATP-binding</keyword>
<dbReference type="SMART" id="SM00382">
    <property type="entry name" value="AAA"/>
    <property type="match status" value="2"/>
</dbReference>
<dbReference type="InterPro" id="IPR003439">
    <property type="entry name" value="ABC_transporter-like_ATP-bd"/>
</dbReference>
<accession>A0ABX9HGV1</accession>
<dbReference type="InterPro" id="IPR017871">
    <property type="entry name" value="ABC_transporter-like_CS"/>
</dbReference>